<dbReference type="GO" id="GO:0016740">
    <property type="term" value="F:transferase activity"/>
    <property type="evidence" value="ECO:0007669"/>
    <property type="project" value="UniProtKB-KW"/>
</dbReference>
<dbReference type="InterPro" id="IPR055259">
    <property type="entry name" value="YkvP/CgeB_Glyco_trans-like"/>
</dbReference>
<evidence type="ECO:0000259" key="1">
    <source>
        <dbReference type="Pfam" id="PF13524"/>
    </source>
</evidence>
<proteinExistence type="predicted"/>
<dbReference type="AlphaFoldDB" id="A0A6M3IM52"/>
<reference evidence="2" key="1">
    <citation type="submission" date="2020-03" db="EMBL/GenBank/DDBJ databases">
        <title>The deep terrestrial virosphere.</title>
        <authorList>
            <person name="Holmfeldt K."/>
            <person name="Nilsson E."/>
            <person name="Simone D."/>
            <person name="Lopez-Fernandez M."/>
            <person name="Wu X."/>
            <person name="de Brujin I."/>
            <person name="Lundin D."/>
            <person name="Andersson A."/>
            <person name="Bertilsson S."/>
            <person name="Dopson M."/>
        </authorList>
    </citation>
    <scope>NUCLEOTIDE SEQUENCE</scope>
    <source>
        <strain evidence="2">MM415B01436</strain>
    </source>
</reference>
<sequence length="344" mass="40132">MKILICNDGYHAMYYIRLGLARAFTALGHDVVMWQKDQKATHDAFDELEPDLFIGQTYNLTDSIIEAIMERPHLKVICKAGDWGMDVNTDKYKILMATEEEKDKVLKLKEQTGQPEFLYIYYHPDYISQTHKGWIDAGISVHSIMNACDVFDYTGGQILDEFKSDICFIGGYWNYKAIEIDQYLLPICNKYHTKIFGNSPWPIYQYCGMIPNEYVKHAFASSLVCPNLNEPHARRYGFDINERPFKLAGNKSFIISSYVEGLEKIYPDDEIVYAKTPEEFHDLISYYIKNPDERQSYIDKAFQRTMRDHTYFNRAKDILDNLSINCDVEWAKIHTFQKLGITDI</sequence>
<dbReference type="EMBL" id="MT141330">
    <property type="protein sequence ID" value="QJA58589.1"/>
    <property type="molecule type" value="Genomic_DNA"/>
</dbReference>
<protein>
    <submittedName>
        <fullName evidence="2">Putative glycosyltransferase</fullName>
    </submittedName>
</protein>
<dbReference type="Pfam" id="PF13524">
    <property type="entry name" value="Glyco_trans_1_2"/>
    <property type="match status" value="1"/>
</dbReference>
<evidence type="ECO:0000313" key="2">
    <source>
        <dbReference type="EMBL" id="QJA58589.1"/>
    </source>
</evidence>
<feature type="domain" description="Spore protein YkvP/CgeB glycosyl transferase-like" evidence="1">
    <location>
        <begin position="190"/>
        <end position="320"/>
    </location>
</feature>
<accession>A0A6M3IM52</accession>
<keyword evidence="2" id="KW-0808">Transferase</keyword>
<name>A0A6M3IM52_9ZZZZ</name>
<gene>
    <name evidence="2" type="ORF">MM415B01436_0023</name>
</gene>
<organism evidence="2">
    <name type="scientific">viral metagenome</name>
    <dbReference type="NCBI Taxonomy" id="1070528"/>
    <lineage>
        <taxon>unclassified sequences</taxon>
        <taxon>metagenomes</taxon>
        <taxon>organismal metagenomes</taxon>
    </lineage>
</organism>